<reference evidence="1 2" key="1">
    <citation type="journal article" date="2015" name="Nature">
        <title>rRNA introns, odd ribosomes, and small enigmatic genomes across a large radiation of phyla.</title>
        <authorList>
            <person name="Brown C.T."/>
            <person name="Hug L.A."/>
            <person name="Thomas B.C."/>
            <person name="Sharon I."/>
            <person name="Castelle C.J."/>
            <person name="Singh A."/>
            <person name="Wilkins M.J."/>
            <person name="Williams K.H."/>
            <person name="Banfield J.F."/>
        </authorList>
    </citation>
    <scope>NUCLEOTIDE SEQUENCE [LARGE SCALE GENOMIC DNA]</scope>
</reference>
<proteinExistence type="predicted"/>
<accession>A0A0G0SIS4</accession>
<comment type="caution">
    <text evidence="1">The sequence shown here is derived from an EMBL/GenBank/DDBJ whole genome shotgun (WGS) entry which is preliminary data.</text>
</comment>
<evidence type="ECO:0000313" key="1">
    <source>
        <dbReference type="EMBL" id="KKR64689.1"/>
    </source>
</evidence>
<organism evidence="1 2">
    <name type="scientific">Candidatus Woesebacteria bacterium GW2011_GWA1_40_43</name>
    <dbReference type="NCBI Taxonomy" id="1618553"/>
    <lineage>
        <taxon>Bacteria</taxon>
        <taxon>Candidatus Woeseibacteriota</taxon>
    </lineage>
</organism>
<evidence type="ECO:0000313" key="2">
    <source>
        <dbReference type="Proteomes" id="UP000034293"/>
    </source>
</evidence>
<dbReference type="AlphaFoldDB" id="A0A0G0SIS4"/>
<dbReference type="Proteomes" id="UP000034293">
    <property type="component" value="Unassembled WGS sequence"/>
</dbReference>
<protein>
    <recommendedName>
        <fullName evidence="3">Resolvase helix-turn-helix domain protein</fullName>
    </recommendedName>
</protein>
<dbReference type="Gene3D" id="1.10.10.60">
    <property type="entry name" value="Homeodomain-like"/>
    <property type="match status" value="1"/>
</dbReference>
<sequence length="227" mass="26538">MSKSVQKVEARELRLKGKSIKKIAKKLGVSVGSVSIWCRDIELSLDQKKILDINARNPYYGGRGVYLRNLKKRTDLKAKKLEKAGVKEIGKLGKRELFLTGAALYWAEGFKKDSQVGLASLDSKMIKFFIKWLKVCFGYKDQDLMFRLTVNISHKYRISEIEKHWSEELKIPLSQFQKPFYQNFIWKKVYDNPEDYFGVLRVKVRKSKDFLRKIYGFIDGLRLQAQV</sequence>
<evidence type="ECO:0008006" key="3">
    <source>
        <dbReference type="Google" id="ProtNLM"/>
    </source>
</evidence>
<name>A0A0G0SIS4_9BACT</name>
<gene>
    <name evidence="1" type="ORF">UU02_C0003G0006</name>
</gene>
<dbReference type="EMBL" id="LBZA01000003">
    <property type="protein sequence ID" value="KKR64689.1"/>
    <property type="molecule type" value="Genomic_DNA"/>
</dbReference>